<dbReference type="InterPro" id="IPR004300">
    <property type="entry name" value="Glyco_hydro_57_N"/>
</dbReference>
<sequence length="558" mass="64135">MSHPTLNVVLCWHLHQPYYYNLLKQTYQLPWTYLHGIKDYVDMVAHLEENPAAKAVINFAPILLEQLDDYAKTIQAFLQENTPLIDPLLATLAGQIQPKDTEARLQLIEQCLRANRERLIQRFAPYQQLVDIAEWVREHPPAVDYLNAQFYQDLIIWYHLAWLGETVRRQNPLVQALIAKERNYSVADSRDLLTIIGELLASIIPRYRALAEQGQIELSFTPYAHPIIPLLLDLNSARETLVDSALPQLSQYPDGAKRAHWHIEEGLKTLQYYFGTLPVGCWVAEGGISDETVYMLEKHNIQWVASGGVVLHNSLRQAEMVQQTMYRSYQLPNSQTQCFFRDDQLSDLIGFQFSNWHSDDAVAHLIHQLENIANTQPEARTVSIILDGENAWEYYPENGYHFLSALYRELAKHPRLNLTTFNTCLMDKAVALPHLVAGSWVYGTFSTWIGDKDKNRAWDMLGEAKMAFDQRINQIPFTQRALAEKQLAICEGSDWFWWFGDYNPSEAVRDFDQLYRTHLSNLYVYLGITPPSYLQHAFSTGTGDPAMGGTMRPAQENT</sequence>
<reference evidence="6" key="1">
    <citation type="submission" date="2016-12" db="EMBL/GenBank/DDBJ databases">
        <title>Complete Genome Sequence of Beggiatoa leptomitiformis D-401.</title>
        <authorList>
            <person name="Fomenkov A."/>
            <person name="Vincze T."/>
            <person name="Grabovich M."/>
            <person name="Anton B.P."/>
            <person name="Dubinina G."/>
            <person name="Orlova M."/>
            <person name="Belousova E."/>
            <person name="Roberts R.J."/>
        </authorList>
    </citation>
    <scope>NUCLEOTIDE SEQUENCE [LARGE SCALE GENOMIC DNA]</scope>
    <source>
        <strain evidence="6">D-401</strain>
    </source>
</reference>
<dbReference type="InterPro" id="IPR011330">
    <property type="entry name" value="Glyco_hydro/deAcase_b/a-brl"/>
</dbReference>
<evidence type="ECO:0000313" key="5">
    <source>
        <dbReference type="EMBL" id="AUI70266.1"/>
    </source>
</evidence>
<dbReference type="InterPro" id="IPR027291">
    <property type="entry name" value="Glyco_hydro_38_N_sf"/>
</dbReference>
<dbReference type="SUPFAM" id="SSF88713">
    <property type="entry name" value="Glycoside hydrolase/deacetylase"/>
    <property type="match status" value="1"/>
</dbReference>
<comment type="similarity">
    <text evidence="1 3">Belongs to the glycosyl hydrolase 57 family.</text>
</comment>
<dbReference type="Proteomes" id="UP000234271">
    <property type="component" value="Chromosome"/>
</dbReference>
<keyword evidence="2 3" id="KW-0119">Carbohydrate metabolism</keyword>
<dbReference type="CDD" id="cd10796">
    <property type="entry name" value="GH57N_APU"/>
    <property type="match status" value="1"/>
</dbReference>
<keyword evidence="6" id="KW-1185">Reference proteome</keyword>
<dbReference type="Pfam" id="PF03065">
    <property type="entry name" value="Glyco_hydro_57"/>
    <property type="match status" value="1"/>
</dbReference>
<proteinExistence type="inferred from homology"/>
<dbReference type="STRING" id="288004.AL038_07095"/>
<dbReference type="OrthoDB" id="9759321at2"/>
<feature type="domain" description="Glycoside hydrolase family 57 N-terminal" evidence="4">
    <location>
        <begin position="10"/>
        <end position="422"/>
    </location>
</feature>
<evidence type="ECO:0000313" key="6">
    <source>
        <dbReference type="Proteomes" id="UP000234271"/>
    </source>
</evidence>
<dbReference type="EMBL" id="CP018889">
    <property type="protein sequence ID" value="AUI70266.1"/>
    <property type="molecule type" value="Genomic_DNA"/>
</dbReference>
<keyword evidence="5" id="KW-0378">Hydrolase</keyword>
<evidence type="ECO:0000256" key="1">
    <source>
        <dbReference type="ARBA" id="ARBA00006821"/>
    </source>
</evidence>
<protein>
    <submittedName>
        <fullName evidence="5">Glycoside hydrolase</fullName>
    </submittedName>
</protein>
<dbReference type="KEGG" id="blep:AL038_07095"/>
<evidence type="ECO:0000259" key="4">
    <source>
        <dbReference type="Pfam" id="PF03065"/>
    </source>
</evidence>
<dbReference type="PANTHER" id="PTHR36306:SF1">
    <property type="entry name" value="ALPHA-AMYLASE-RELATED"/>
    <property type="match status" value="1"/>
</dbReference>
<dbReference type="AlphaFoldDB" id="A0A2N9YJ78"/>
<organism evidence="5 6">
    <name type="scientific">Beggiatoa leptomitoformis</name>
    <dbReference type="NCBI Taxonomy" id="288004"/>
    <lineage>
        <taxon>Bacteria</taxon>
        <taxon>Pseudomonadati</taxon>
        <taxon>Pseudomonadota</taxon>
        <taxon>Gammaproteobacteria</taxon>
        <taxon>Thiotrichales</taxon>
        <taxon>Thiotrichaceae</taxon>
        <taxon>Beggiatoa</taxon>
    </lineage>
</organism>
<dbReference type="GO" id="GO:0016787">
    <property type="term" value="F:hydrolase activity"/>
    <property type="evidence" value="ECO:0007669"/>
    <property type="project" value="UniProtKB-KW"/>
</dbReference>
<gene>
    <name evidence="5" type="ORF">BLE401_17215</name>
</gene>
<dbReference type="InterPro" id="IPR052046">
    <property type="entry name" value="GH57_Enzymes"/>
</dbReference>
<accession>A0A2N9YJ78</accession>
<dbReference type="Gene3D" id="3.20.110.10">
    <property type="entry name" value="Glycoside hydrolase 38, N terminal domain"/>
    <property type="match status" value="1"/>
</dbReference>
<dbReference type="RefSeq" id="WP_062151015.1">
    <property type="nucleotide sequence ID" value="NZ_CP012373.2"/>
</dbReference>
<name>A0A2N9YJ78_9GAMM</name>
<dbReference type="GO" id="GO:0005975">
    <property type="term" value="P:carbohydrate metabolic process"/>
    <property type="evidence" value="ECO:0007669"/>
    <property type="project" value="InterPro"/>
</dbReference>
<evidence type="ECO:0000256" key="3">
    <source>
        <dbReference type="RuleBase" id="RU361196"/>
    </source>
</evidence>
<evidence type="ECO:0000256" key="2">
    <source>
        <dbReference type="ARBA" id="ARBA00023277"/>
    </source>
</evidence>
<dbReference type="PANTHER" id="PTHR36306">
    <property type="entry name" value="ALPHA-AMYLASE-RELATED-RELATED"/>
    <property type="match status" value="1"/>
</dbReference>